<dbReference type="EMBL" id="LUUK01000078">
    <property type="protein sequence ID" value="OAI22460.1"/>
    <property type="molecule type" value="Genomic_DNA"/>
</dbReference>
<comment type="caution">
    <text evidence="2">The sequence shown here is derived from an EMBL/GenBank/DDBJ whole genome shotgun (WGS) entry which is preliminary data.</text>
</comment>
<sequence length="60" mass="5793">MPSGAVFSSGRTRQAALRPANINGQKPADAVGGLGIAVAIGAGGFAVNAASNAAHSKFGR</sequence>
<dbReference type="STRING" id="702114.A1355_02305"/>
<protein>
    <submittedName>
        <fullName evidence="2">Uncharacterized protein</fullName>
    </submittedName>
</protein>
<accession>A0A177NZF9</accession>
<gene>
    <name evidence="2" type="ORF">A1355_02305</name>
</gene>
<evidence type="ECO:0000256" key="1">
    <source>
        <dbReference type="SAM" id="MobiDB-lite"/>
    </source>
</evidence>
<proteinExistence type="predicted"/>
<name>A0A177NZF9_9GAMM</name>
<dbReference type="Proteomes" id="UP000077628">
    <property type="component" value="Unassembled WGS sequence"/>
</dbReference>
<keyword evidence="3" id="KW-1185">Reference proteome</keyword>
<dbReference type="AlphaFoldDB" id="A0A177NZF9"/>
<evidence type="ECO:0000313" key="3">
    <source>
        <dbReference type="Proteomes" id="UP000077628"/>
    </source>
</evidence>
<organism evidence="2 3">
    <name type="scientific">Methylomonas koyamae</name>
    <dbReference type="NCBI Taxonomy" id="702114"/>
    <lineage>
        <taxon>Bacteria</taxon>
        <taxon>Pseudomonadati</taxon>
        <taxon>Pseudomonadota</taxon>
        <taxon>Gammaproteobacteria</taxon>
        <taxon>Methylococcales</taxon>
        <taxon>Methylococcaceae</taxon>
        <taxon>Methylomonas</taxon>
    </lineage>
</organism>
<evidence type="ECO:0000313" key="2">
    <source>
        <dbReference type="EMBL" id="OAI22460.1"/>
    </source>
</evidence>
<feature type="region of interest" description="Disordered" evidence="1">
    <location>
        <begin position="1"/>
        <end position="24"/>
    </location>
</feature>
<reference evidence="3" key="1">
    <citation type="submission" date="2016-03" db="EMBL/GenBank/DDBJ databases">
        <authorList>
            <person name="Heylen K."/>
            <person name="De Vos P."/>
            <person name="Vekeman B."/>
        </authorList>
    </citation>
    <scope>NUCLEOTIDE SEQUENCE [LARGE SCALE GENOMIC DNA]</scope>
    <source>
        <strain evidence="3">R-45383</strain>
    </source>
</reference>